<dbReference type="AlphaFoldDB" id="K5WJZ4"/>
<evidence type="ECO:0000256" key="4">
    <source>
        <dbReference type="ARBA" id="ARBA00022786"/>
    </source>
</evidence>
<dbReference type="Gene3D" id="2.130.10.10">
    <property type="entry name" value="YVTN repeat-like/Quinoprotein amine dehydrogenase"/>
    <property type="match status" value="2"/>
</dbReference>
<dbReference type="InterPro" id="IPR015943">
    <property type="entry name" value="WD40/YVTN_repeat-like_dom_sf"/>
</dbReference>
<dbReference type="SUPFAM" id="SSF50978">
    <property type="entry name" value="WD40 repeat-like"/>
    <property type="match status" value="1"/>
</dbReference>
<dbReference type="PROSITE" id="PS50294">
    <property type="entry name" value="WD_REPEATS_REGION"/>
    <property type="match status" value="1"/>
</dbReference>
<evidence type="ECO:0000256" key="5">
    <source>
        <dbReference type="ARBA" id="ARBA00038344"/>
    </source>
</evidence>
<dbReference type="GO" id="GO:0005634">
    <property type="term" value="C:nucleus"/>
    <property type="evidence" value="ECO:0007669"/>
    <property type="project" value="TreeGrafter"/>
</dbReference>
<dbReference type="STRING" id="650164.K5WJZ4"/>
<dbReference type="PROSITE" id="PS00678">
    <property type="entry name" value="WD_REPEATS_1"/>
    <property type="match status" value="1"/>
</dbReference>
<dbReference type="GO" id="GO:0030674">
    <property type="term" value="F:protein-macromolecule adaptor activity"/>
    <property type="evidence" value="ECO:0007669"/>
    <property type="project" value="TreeGrafter"/>
</dbReference>
<proteinExistence type="inferred from homology"/>
<feature type="region of interest" description="Disordered" evidence="7">
    <location>
        <begin position="1"/>
        <end position="74"/>
    </location>
</feature>
<gene>
    <name evidence="8" type="ORF">PHACADRAFT_25576</name>
</gene>
<evidence type="ECO:0000256" key="3">
    <source>
        <dbReference type="ARBA" id="ARBA00022737"/>
    </source>
</evidence>
<name>K5WJZ4_PHACS</name>
<dbReference type="PANTHER" id="PTHR22852">
    <property type="entry name" value="LETHAL 2 DENTICLELESS PROTEIN RETINOIC ACID-REGULATED NUCLEAR MATRIX-ASSOCIATED PROTEIN"/>
    <property type="match status" value="1"/>
</dbReference>
<evidence type="ECO:0000256" key="7">
    <source>
        <dbReference type="SAM" id="MobiDB-lite"/>
    </source>
</evidence>
<dbReference type="InterPro" id="IPR020472">
    <property type="entry name" value="WD40_PAC1"/>
</dbReference>
<dbReference type="PANTHER" id="PTHR22852:SF0">
    <property type="entry name" value="DENTICLELESS PROTEIN HOMOLOG"/>
    <property type="match status" value="1"/>
</dbReference>
<comment type="pathway">
    <text evidence="1">Protein modification; protein ubiquitination.</text>
</comment>
<dbReference type="HOGENOM" id="CLU_038595_0_0_1"/>
<organism evidence="8 9">
    <name type="scientific">Phanerochaete carnosa (strain HHB-10118-sp)</name>
    <name type="common">White-rot fungus</name>
    <name type="synonym">Peniophora carnosa</name>
    <dbReference type="NCBI Taxonomy" id="650164"/>
    <lineage>
        <taxon>Eukaryota</taxon>
        <taxon>Fungi</taxon>
        <taxon>Dikarya</taxon>
        <taxon>Basidiomycota</taxon>
        <taxon>Agaricomycotina</taxon>
        <taxon>Agaricomycetes</taxon>
        <taxon>Polyporales</taxon>
        <taxon>Phanerochaetaceae</taxon>
        <taxon>Phanerochaete</taxon>
    </lineage>
</organism>
<dbReference type="EMBL" id="JH930469">
    <property type="protein sequence ID" value="EKM59459.1"/>
    <property type="molecule type" value="Genomic_DNA"/>
</dbReference>
<feature type="repeat" description="WD" evidence="6">
    <location>
        <begin position="258"/>
        <end position="301"/>
    </location>
</feature>
<dbReference type="Pfam" id="PF00400">
    <property type="entry name" value="WD40"/>
    <property type="match status" value="4"/>
</dbReference>
<feature type="repeat" description="WD" evidence="6">
    <location>
        <begin position="510"/>
        <end position="539"/>
    </location>
</feature>
<evidence type="ECO:0000313" key="8">
    <source>
        <dbReference type="EMBL" id="EKM59459.1"/>
    </source>
</evidence>
<dbReference type="PROSITE" id="PS50082">
    <property type="entry name" value="WD_REPEATS_2"/>
    <property type="match status" value="2"/>
</dbReference>
<dbReference type="Proteomes" id="UP000008370">
    <property type="component" value="Unassembled WGS sequence"/>
</dbReference>
<accession>K5WJZ4</accession>
<evidence type="ECO:0000256" key="1">
    <source>
        <dbReference type="ARBA" id="ARBA00004906"/>
    </source>
</evidence>
<dbReference type="InterPro" id="IPR036322">
    <property type="entry name" value="WD40_repeat_dom_sf"/>
</dbReference>
<protein>
    <submittedName>
        <fullName evidence="8">Uncharacterized protein</fullName>
    </submittedName>
</protein>
<dbReference type="SMART" id="SM00320">
    <property type="entry name" value="WD40"/>
    <property type="match status" value="5"/>
</dbReference>
<dbReference type="OrthoDB" id="2096344at2759"/>
<dbReference type="FunCoup" id="K5WJZ4">
    <property type="interactions" value="226"/>
</dbReference>
<dbReference type="KEGG" id="pco:PHACADRAFT_25576"/>
<dbReference type="InParanoid" id="K5WJZ4"/>
<evidence type="ECO:0000256" key="6">
    <source>
        <dbReference type="PROSITE-ProRule" id="PRU00221"/>
    </source>
</evidence>
<keyword evidence="9" id="KW-1185">Reference proteome</keyword>
<keyword evidence="3" id="KW-0677">Repeat</keyword>
<sequence>MMLPSSPPSPSRPVLINRTNADAQGDREQCRNAPLALPQDRKRAPAADDCSQSSRKRVKLDINEESDAVSPQGACSSEVSLTVPARRAHWGANVCGLRSAAMRMGTGSLARLSYLPTRSLLQSFVSSDKSDVFKCHSAWDTLRVNLPYACAYSHAAKDGRDALLAVSTEQGAVDILNTTKRQEWDVGECDAVIASICSSSTWNVLLTEPQRSTFHPHSNAIFDFQWSRSDELLATAAADKTVAVSKLTPHGGQVVRSLQHHSSTVKCLSWDPSRDGDILCSGSRDGTIYVWDLREADRAKPCMQVSKAHDTGKPAGRKGKLCGPPARGVTSLLFSGVHEYGLISGGSYDGILRQWDLRYIDSKRRTKDPSKTTTAKCTYISSEDPTTYNGTRRARGITSITPGSGPSRGLLFALANDSRVHTYDLGSLEPLSGHTSDANTDIWSYGHESMRTNSFYVRAAVSPCGRWLASGAAEKGSVFLFDVSCSERERMTAARSGDPSVSARLRGVELRGQKGEVGAVDWAQGMLATCADDGTVRIWRPDPEISGRCEDEPEEMRWNWSWAVGR</sequence>
<evidence type="ECO:0000256" key="2">
    <source>
        <dbReference type="ARBA" id="ARBA00022574"/>
    </source>
</evidence>
<feature type="compositionally biased region" description="Pro residues" evidence="7">
    <location>
        <begin position="1"/>
        <end position="11"/>
    </location>
</feature>
<dbReference type="PRINTS" id="PR00320">
    <property type="entry name" value="GPROTEINBRPT"/>
</dbReference>
<dbReference type="GeneID" id="18916387"/>
<dbReference type="GO" id="GO:0043161">
    <property type="term" value="P:proteasome-mediated ubiquitin-dependent protein catabolic process"/>
    <property type="evidence" value="ECO:0007669"/>
    <property type="project" value="TreeGrafter"/>
</dbReference>
<dbReference type="InterPro" id="IPR019775">
    <property type="entry name" value="WD40_repeat_CS"/>
</dbReference>
<evidence type="ECO:0000313" key="9">
    <source>
        <dbReference type="Proteomes" id="UP000008370"/>
    </source>
</evidence>
<reference evidence="8 9" key="1">
    <citation type="journal article" date="2012" name="BMC Genomics">
        <title>Comparative genomics of the white-rot fungi, Phanerochaete carnosa and P. chrysosporium, to elucidate the genetic basis of the distinct wood types they colonize.</title>
        <authorList>
            <person name="Suzuki H."/>
            <person name="MacDonald J."/>
            <person name="Syed K."/>
            <person name="Salamov A."/>
            <person name="Hori C."/>
            <person name="Aerts A."/>
            <person name="Henrissat B."/>
            <person name="Wiebenga A."/>
            <person name="vanKuyk P.A."/>
            <person name="Barry K."/>
            <person name="Lindquist E."/>
            <person name="LaButti K."/>
            <person name="Lapidus A."/>
            <person name="Lucas S."/>
            <person name="Coutinho P."/>
            <person name="Gong Y."/>
            <person name="Samejima M."/>
            <person name="Mahadevan R."/>
            <person name="Abou-Zaid M."/>
            <person name="de Vries R.P."/>
            <person name="Igarashi K."/>
            <person name="Yadav J.S."/>
            <person name="Grigoriev I.V."/>
            <person name="Master E.R."/>
        </authorList>
    </citation>
    <scope>NUCLEOTIDE SEQUENCE [LARGE SCALE GENOMIC DNA]</scope>
    <source>
        <strain evidence="8 9">HHB-10118-sp</strain>
    </source>
</reference>
<dbReference type="InterPro" id="IPR001680">
    <property type="entry name" value="WD40_rpt"/>
</dbReference>
<comment type="similarity">
    <text evidence="5">Belongs to the WD repeat cdt2 family.</text>
</comment>
<keyword evidence="2 6" id="KW-0853">WD repeat</keyword>
<dbReference type="InterPro" id="IPR051865">
    <property type="entry name" value="WD-repeat_CDT2_adapter"/>
</dbReference>
<dbReference type="RefSeq" id="XP_007391314.1">
    <property type="nucleotide sequence ID" value="XM_007391252.1"/>
</dbReference>
<keyword evidence="4" id="KW-0833">Ubl conjugation pathway</keyword>